<evidence type="ECO:0000256" key="1">
    <source>
        <dbReference type="SAM" id="MobiDB-lite"/>
    </source>
</evidence>
<feature type="compositionally biased region" description="Basic and acidic residues" evidence="1">
    <location>
        <begin position="566"/>
        <end position="598"/>
    </location>
</feature>
<feature type="compositionally biased region" description="Low complexity" evidence="1">
    <location>
        <begin position="238"/>
        <end position="249"/>
    </location>
</feature>
<keyword evidence="3" id="KW-1185">Reference proteome</keyword>
<name>A0AAW0DYV1_9AGAR</name>
<protein>
    <submittedName>
        <fullName evidence="2">Uncharacterized protein</fullName>
    </submittedName>
</protein>
<gene>
    <name evidence="2" type="ORF">R3P38DRAFT_2843790</name>
</gene>
<evidence type="ECO:0000313" key="2">
    <source>
        <dbReference type="EMBL" id="KAK7057949.1"/>
    </source>
</evidence>
<feature type="compositionally biased region" description="Low complexity" evidence="1">
    <location>
        <begin position="547"/>
        <end position="559"/>
    </location>
</feature>
<feature type="compositionally biased region" description="Basic and acidic residues" evidence="1">
    <location>
        <begin position="359"/>
        <end position="389"/>
    </location>
</feature>
<feature type="region of interest" description="Disordered" evidence="1">
    <location>
        <begin position="357"/>
        <end position="619"/>
    </location>
</feature>
<evidence type="ECO:0000313" key="3">
    <source>
        <dbReference type="Proteomes" id="UP001362999"/>
    </source>
</evidence>
<feature type="region of interest" description="Disordered" evidence="1">
    <location>
        <begin position="183"/>
        <end position="308"/>
    </location>
</feature>
<dbReference type="AlphaFoldDB" id="A0AAW0DYV1"/>
<dbReference type="EMBL" id="JAWWNJ010000004">
    <property type="protein sequence ID" value="KAK7057949.1"/>
    <property type="molecule type" value="Genomic_DNA"/>
</dbReference>
<feature type="compositionally biased region" description="Basic and acidic residues" evidence="1">
    <location>
        <begin position="436"/>
        <end position="451"/>
    </location>
</feature>
<sequence length="619" mass="70364">MPPKPKVLQTKKTLKLKAYRIPEGQHYLLLQNPWPFEDTVSTARTPQTYVNAVICWLCCMLGDLCDINMRPSDIRIFYQSTHRDLIAEISANLPEFPGQVLGAHHSSAFLVPRYAGRVDCMAVVYEYDYVRFNSPEKTNWTSYVASVATVPLDFAVKHEAMNFPYPSPSPTDARPHKFAKPLPTRLRLGHPDCPPQVPQAQEPPAAPSNVAGPSQPNALEPNARRDRTAVPLDDHPRASSSAARPSSSSPSPPPPEQHPRSEFAFTPYERPSHFPTGEIQPANTTNPQRTKRDPYEEEADAEEVLRDTVPSITLSRGVKIEGENDVGVHVKLEAGGIKEEGYDPSPELRNIFAQGQKASIERKGAERSPRDSSLHERVKMEDGVKKEEDYVPSAEWQASYRQRDQRLGSARDTPPQVRVKVEGRDMPLDVPMPDAPADRFGSRVLVKKEQESEWNSRQPSASAYPRQPEYASRSSSGVKQEYREPNYLDRGPRSDFESRHSHIKSEFEHQRNRGRSRAVPNSPLYFPRYEDMEKVHPREHAIRREGNNSNHSRNTSRTYSPPPQPVKRERDQYNDDHRSLRPSEPPVKREKVESRVPDNKSTSFIRTLDPRVRVKREGE</sequence>
<proteinExistence type="predicted"/>
<accession>A0AAW0DYV1</accession>
<feature type="compositionally biased region" description="Basic and acidic residues" evidence="1">
    <location>
        <begin position="608"/>
        <end position="619"/>
    </location>
</feature>
<dbReference type="Proteomes" id="UP001362999">
    <property type="component" value="Unassembled WGS sequence"/>
</dbReference>
<feature type="compositionally biased region" description="Basic and acidic residues" evidence="1">
    <location>
        <begin position="480"/>
        <end position="511"/>
    </location>
</feature>
<organism evidence="2 3">
    <name type="scientific">Favolaschia claudopus</name>
    <dbReference type="NCBI Taxonomy" id="2862362"/>
    <lineage>
        <taxon>Eukaryota</taxon>
        <taxon>Fungi</taxon>
        <taxon>Dikarya</taxon>
        <taxon>Basidiomycota</taxon>
        <taxon>Agaricomycotina</taxon>
        <taxon>Agaricomycetes</taxon>
        <taxon>Agaricomycetidae</taxon>
        <taxon>Agaricales</taxon>
        <taxon>Marasmiineae</taxon>
        <taxon>Mycenaceae</taxon>
        <taxon>Favolaschia</taxon>
    </lineage>
</organism>
<comment type="caution">
    <text evidence="2">The sequence shown here is derived from an EMBL/GenBank/DDBJ whole genome shotgun (WGS) entry which is preliminary data.</text>
</comment>
<feature type="compositionally biased region" description="Basic and acidic residues" evidence="1">
    <location>
        <begin position="528"/>
        <end position="546"/>
    </location>
</feature>
<reference evidence="2 3" key="1">
    <citation type="journal article" date="2024" name="J Genomics">
        <title>Draft genome sequencing and assembly of Favolaschia claudopus CIRM-BRFM 2984 isolated from oak limbs.</title>
        <authorList>
            <person name="Navarro D."/>
            <person name="Drula E."/>
            <person name="Chaduli D."/>
            <person name="Cazenave R."/>
            <person name="Ahrendt S."/>
            <person name="Wang J."/>
            <person name="Lipzen A."/>
            <person name="Daum C."/>
            <person name="Barry K."/>
            <person name="Grigoriev I.V."/>
            <person name="Favel A."/>
            <person name="Rosso M.N."/>
            <person name="Martin F."/>
        </authorList>
    </citation>
    <scope>NUCLEOTIDE SEQUENCE [LARGE SCALE GENOMIC DNA]</scope>
    <source>
        <strain evidence="2 3">CIRM-BRFM 2984</strain>
    </source>
</reference>
<feature type="compositionally biased region" description="Basic and acidic residues" evidence="1">
    <location>
        <begin position="222"/>
        <end position="237"/>
    </location>
</feature>